<dbReference type="AlphaFoldDB" id="A0AAN0VFV7"/>
<evidence type="ECO:0000256" key="1">
    <source>
        <dbReference type="SAM" id="Coils"/>
    </source>
</evidence>
<sequence>MSFQAMLKDRDALLRQLHELRSEHRDLDTVISRLADQGALDQLQLQRLKKRKLLIKDEVSRLESNLIPDNIA</sequence>
<dbReference type="Pfam" id="PF04325">
    <property type="entry name" value="DUF465"/>
    <property type="match status" value="1"/>
</dbReference>
<dbReference type="Proteomes" id="UP000019438">
    <property type="component" value="Chromosome"/>
</dbReference>
<name>A0AAN0VFV7_9PROT</name>
<protein>
    <submittedName>
        <fullName evidence="2">Cytosolic protein</fullName>
    </submittedName>
</protein>
<dbReference type="EMBL" id="CP003181">
    <property type="protein sequence ID" value="AHJ63177.1"/>
    <property type="molecule type" value="Genomic_DNA"/>
</dbReference>
<reference evidence="3" key="1">
    <citation type="submission" date="2012-06" db="EMBL/GenBank/DDBJ databases">
        <title>Genome analysis of multiple Granulibacter bethesdensis isolates demonstrates substantial genome diversity.</title>
        <authorList>
            <person name="Greenberg D.E."/>
            <person name="Porcella S.F."/>
            <person name="Zarember K."/>
            <person name="Zelazny A.M."/>
            <person name="Bruno D."/>
            <person name="Martens C."/>
            <person name="Barbian K.D."/>
            <person name="Jaske E."/>
            <person name="Holland S.M."/>
        </authorList>
    </citation>
    <scope>NUCLEOTIDE SEQUENCE [LARGE SCALE GENOMIC DNA]</scope>
    <source>
        <strain evidence="3">CGDNIH3</strain>
    </source>
</reference>
<organism evidence="2 3">
    <name type="scientific">Granulibacter bethesdensis</name>
    <dbReference type="NCBI Taxonomy" id="364410"/>
    <lineage>
        <taxon>Bacteria</taxon>
        <taxon>Pseudomonadati</taxon>
        <taxon>Pseudomonadota</taxon>
        <taxon>Alphaproteobacteria</taxon>
        <taxon>Acetobacterales</taxon>
        <taxon>Acetobacteraceae</taxon>
        <taxon>Granulibacter</taxon>
    </lineage>
</organism>
<accession>A0AAN0VFV7</accession>
<keyword evidence="1" id="KW-0175">Coiled coil</keyword>
<dbReference type="Gene3D" id="6.10.280.50">
    <property type="match status" value="1"/>
</dbReference>
<evidence type="ECO:0000313" key="2">
    <source>
        <dbReference type="EMBL" id="AHJ63177.1"/>
    </source>
</evidence>
<dbReference type="InterPro" id="IPR038444">
    <property type="entry name" value="DUF465_sf"/>
</dbReference>
<dbReference type="KEGG" id="gbc:GbCGDNIH3_1363"/>
<proteinExistence type="predicted"/>
<evidence type="ECO:0000313" key="3">
    <source>
        <dbReference type="Proteomes" id="UP000019438"/>
    </source>
</evidence>
<gene>
    <name evidence="2" type="ORF">GbCGDNIH3_1363</name>
</gene>
<dbReference type="InterPro" id="IPR007420">
    <property type="entry name" value="DUF465"/>
</dbReference>
<feature type="coiled-coil region" evidence="1">
    <location>
        <begin position="3"/>
        <end position="65"/>
    </location>
</feature>